<keyword evidence="2" id="KW-1185">Reference proteome</keyword>
<evidence type="ECO:0000313" key="2">
    <source>
        <dbReference type="Proteomes" id="UP001145021"/>
    </source>
</evidence>
<sequence length="248" mass="26467">MTELVGISEPIEDRVAKKYETQAIDLLKSNDAPKALALCGTSPPGLHSDRIANIISSRQHGRTLVFVDSAKDILPVLQTGCVDILKINAEEITGIAAQIDPQLGSSAETSIVDAAWQVARTLRIGVVAVTDGPSKAYLVDIQKTCAFAFDIPDLLANRHKYLLGDCHDAAAAIDKDCEFGKLTLNPLGAGDTCSAVMLNLILDGKEAIEAFAQGLSAASASCLVPMPNCVFDKQVMMRIRKDVFVSEI</sequence>
<accession>A0A9W7XIL1</accession>
<dbReference type="EMBL" id="JANBOH010000279">
    <property type="protein sequence ID" value="KAJ1643221.1"/>
    <property type="molecule type" value="Genomic_DNA"/>
</dbReference>
<dbReference type="Gene3D" id="3.40.1190.20">
    <property type="match status" value="1"/>
</dbReference>
<dbReference type="SUPFAM" id="SSF53613">
    <property type="entry name" value="Ribokinase-like"/>
    <property type="match status" value="1"/>
</dbReference>
<dbReference type="PANTHER" id="PTHR46566">
    <property type="entry name" value="1-PHOSPHOFRUCTOKINASE-RELATED"/>
    <property type="match status" value="1"/>
</dbReference>
<proteinExistence type="predicted"/>
<reference evidence="1" key="1">
    <citation type="submission" date="2022-07" db="EMBL/GenBank/DDBJ databases">
        <title>Phylogenomic reconstructions and comparative analyses of Kickxellomycotina fungi.</title>
        <authorList>
            <person name="Reynolds N.K."/>
            <person name="Stajich J.E."/>
            <person name="Barry K."/>
            <person name="Grigoriev I.V."/>
            <person name="Crous P."/>
            <person name="Smith M.E."/>
        </authorList>
    </citation>
    <scope>NUCLEOTIDE SEQUENCE</scope>
    <source>
        <strain evidence="1">NBRC 105413</strain>
    </source>
</reference>
<dbReference type="Proteomes" id="UP001145021">
    <property type="component" value="Unassembled WGS sequence"/>
</dbReference>
<organism evidence="1 2">
    <name type="scientific">Coemansia asiatica</name>
    <dbReference type="NCBI Taxonomy" id="1052880"/>
    <lineage>
        <taxon>Eukaryota</taxon>
        <taxon>Fungi</taxon>
        <taxon>Fungi incertae sedis</taxon>
        <taxon>Zoopagomycota</taxon>
        <taxon>Kickxellomycotina</taxon>
        <taxon>Kickxellomycetes</taxon>
        <taxon>Kickxellales</taxon>
        <taxon>Kickxellaceae</taxon>
        <taxon>Coemansia</taxon>
    </lineage>
</organism>
<protein>
    <recommendedName>
        <fullName evidence="3">Carbohydrate kinase PfkB domain-containing protein</fullName>
    </recommendedName>
</protein>
<name>A0A9W7XIL1_9FUNG</name>
<comment type="caution">
    <text evidence="1">The sequence shown here is derived from an EMBL/GenBank/DDBJ whole genome shotgun (WGS) entry which is preliminary data.</text>
</comment>
<evidence type="ECO:0008006" key="3">
    <source>
        <dbReference type="Google" id="ProtNLM"/>
    </source>
</evidence>
<dbReference type="InterPro" id="IPR029056">
    <property type="entry name" value="Ribokinase-like"/>
</dbReference>
<gene>
    <name evidence="1" type="ORF">LPJ64_004984</name>
</gene>
<evidence type="ECO:0000313" key="1">
    <source>
        <dbReference type="EMBL" id="KAJ1643221.1"/>
    </source>
</evidence>
<dbReference type="PANTHER" id="PTHR46566:SF2">
    <property type="entry name" value="ATP-DEPENDENT 6-PHOSPHOFRUCTOKINASE ISOZYME 2"/>
    <property type="match status" value="1"/>
</dbReference>
<dbReference type="AlphaFoldDB" id="A0A9W7XIL1"/>